<keyword evidence="1 3" id="KW-0378">Hydrolase</keyword>
<keyword evidence="4" id="KW-1185">Reference proteome</keyword>
<dbReference type="Pfam" id="PF00561">
    <property type="entry name" value="Abhydrolase_1"/>
    <property type="match status" value="1"/>
</dbReference>
<comment type="caution">
    <text evidence="3">The sequence shown here is derived from an EMBL/GenBank/DDBJ whole genome shotgun (WGS) entry which is preliminary data.</text>
</comment>
<evidence type="ECO:0000313" key="3">
    <source>
        <dbReference type="EMBL" id="NDV11553.1"/>
    </source>
</evidence>
<dbReference type="Proteomes" id="UP000482578">
    <property type="component" value="Unassembled WGS sequence"/>
</dbReference>
<dbReference type="InterPro" id="IPR029058">
    <property type="entry name" value="AB_hydrolase_fold"/>
</dbReference>
<dbReference type="RefSeq" id="WP_163314811.1">
    <property type="nucleotide sequence ID" value="NZ_JAAGAA010000001.1"/>
</dbReference>
<dbReference type="PANTHER" id="PTHR43798:SF31">
    <property type="entry name" value="AB HYDROLASE SUPERFAMILY PROTEIN YCLE"/>
    <property type="match status" value="1"/>
</dbReference>
<sequence>MSGSSLALDYAVYGSGRPLVLLLGFGMVHEDAYELGYLAPLIGRYQMICVSARGHGASPAPLAADAYALADIVADIDALLARLSVNDALLWGYSLGAKFALGLAAWHPERVGGLVLGGFERHSRVDVDKDLVLETLRAGGQPWCALWQRLMPVPPGMASRLQGCNREALRALRLAEGTWPDLGELLAQVKVPVRMYAAADCFALADMQELAASRGDTCTVLSECDHFSLLAQPERVVRKLAL</sequence>
<protein>
    <submittedName>
        <fullName evidence="3">Alpha/beta fold hydrolase</fullName>
    </submittedName>
</protein>
<evidence type="ECO:0000313" key="4">
    <source>
        <dbReference type="Proteomes" id="UP000482578"/>
    </source>
</evidence>
<dbReference type="InterPro" id="IPR050266">
    <property type="entry name" value="AB_hydrolase_sf"/>
</dbReference>
<dbReference type="GO" id="GO:0016787">
    <property type="term" value="F:hydrolase activity"/>
    <property type="evidence" value="ECO:0007669"/>
    <property type="project" value="UniProtKB-KW"/>
</dbReference>
<dbReference type="AlphaFoldDB" id="A0A6B2KN39"/>
<proteinExistence type="predicted"/>
<gene>
    <name evidence="3" type="ORF">GZH52_01900</name>
</gene>
<evidence type="ECO:0000256" key="1">
    <source>
        <dbReference type="ARBA" id="ARBA00022801"/>
    </source>
</evidence>
<dbReference type="GO" id="GO:0016020">
    <property type="term" value="C:membrane"/>
    <property type="evidence" value="ECO:0007669"/>
    <property type="project" value="TreeGrafter"/>
</dbReference>
<dbReference type="PANTHER" id="PTHR43798">
    <property type="entry name" value="MONOACYLGLYCEROL LIPASE"/>
    <property type="match status" value="1"/>
</dbReference>
<dbReference type="Gene3D" id="3.40.50.1820">
    <property type="entry name" value="alpha/beta hydrolase"/>
    <property type="match status" value="1"/>
</dbReference>
<dbReference type="EMBL" id="JAAGAA010000001">
    <property type="protein sequence ID" value="NDV11553.1"/>
    <property type="molecule type" value="Genomic_DNA"/>
</dbReference>
<feature type="domain" description="AB hydrolase-1" evidence="2">
    <location>
        <begin position="18"/>
        <end position="116"/>
    </location>
</feature>
<organism evidence="3 4">
    <name type="scientific">Crenobacter caeni</name>
    <dbReference type="NCBI Taxonomy" id="2705474"/>
    <lineage>
        <taxon>Bacteria</taxon>
        <taxon>Pseudomonadati</taxon>
        <taxon>Pseudomonadota</taxon>
        <taxon>Betaproteobacteria</taxon>
        <taxon>Neisseriales</taxon>
        <taxon>Neisseriaceae</taxon>
        <taxon>Crenobacter</taxon>
    </lineage>
</organism>
<dbReference type="SUPFAM" id="SSF53474">
    <property type="entry name" value="alpha/beta-Hydrolases"/>
    <property type="match status" value="1"/>
</dbReference>
<name>A0A6B2KN39_9NEIS</name>
<reference evidence="3 4" key="1">
    <citation type="submission" date="2020-02" db="EMBL/GenBank/DDBJ databases">
        <authorList>
            <person name="Yang Z."/>
        </authorList>
    </citation>
    <scope>NUCLEOTIDE SEQUENCE [LARGE SCALE GENOMIC DNA]</scope>
    <source>
        <strain evidence="3 4">HX-7-9</strain>
    </source>
</reference>
<dbReference type="InterPro" id="IPR000073">
    <property type="entry name" value="AB_hydrolase_1"/>
</dbReference>
<accession>A0A6B2KN39</accession>
<evidence type="ECO:0000259" key="2">
    <source>
        <dbReference type="Pfam" id="PF00561"/>
    </source>
</evidence>